<dbReference type="InterPro" id="IPR025612">
    <property type="entry name" value="YqjK"/>
</dbReference>
<protein>
    <recommendedName>
        <fullName evidence="4">Cell division protein FtsH</fullName>
    </recommendedName>
</protein>
<dbReference type="STRING" id="1691903.A9B99_14570"/>
<dbReference type="Proteomes" id="UP000078225">
    <property type="component" value="Unassembled WGS sequence"/>
</dbReference>
<evidence type="ECO:0000256" key="1">
    <source>
        <dbReference type="SAM" id="Coils"/>
    </source>
</evidence>
<evidence type="ECO:0008006" key="4">
    <source>
        <dbReference type="Google" id="ProtNLM"/>
    </source>
</evidence>
<dbReference type="OrthoDB" id="6504948at2"/>
<gene>
    <name evidence="2" type="ORF">A9B99_14570</name>
</gene>
<dbReference type="AlphaFoldDB" id="A0A1B7KZE1"/>
<proteinExistence type="predicted"/>
<feature type="coiled-coil region" evidence="1">
    <location>
        <begin position="2"/>
        <end position="29"/>
    </location>
</feature>
<keyword evidence="1" id="KW-0175">Coiled coil</keyword>
<accession>A0A1B7KZE1</accession>
<name>A0A1B7KZE1_9ENTR</name>
<reference evidence="3" key="1">
    <citation type="submission" date="2016-05" db="EMBL/GenBank/DDBJ databases">
        <authorList>
            <person name="Behera P."/>
            <person name="Vaishampayan P."/>
            <person name="Singh N."/>
            <person name="Raina V."/>
            <person name="Suar M."/>
            <person name="Pattnaik A."/>
            <person name="Rastogi G."/>
        </authorList>
    </citation>
    <scope>NUCLEOTIDE SEQUENCE [LARGE SCALE GENOMIC DNA]</scope>
    <source>
        <strain evidence="3">MP23</strain>
    </source>
</reference>
<evidence type="ECO:0000313" key="3">
    <source>
        <dbReference type="Proteomes" id="UP000078225"/>
    </source>
</evidence>
<dbReference type="Pfam" id="PF13997">
    <property type="entry name" value="YqjK"/>
    <property type="match status" value="1"/>
</dbReference>
<sequence length="91" mass="10661">MNESLAERKARLTLRIQQQRLDLLSAEREWLSAMAPVDAGWGYLARYKWVAIAGSGILATWQLRHPGRLIRLLRRGPLVWSAWRLVRNIRR</sequence>
<evidence type="ECO:0000313" key="2">
    <source>
        <dbReference type="EMBL" id="OAT75532.1"/>
    </source>
</evidence>
<dbReference type="EMBL" id="LYRP01000047">
    <property type="protein sequence ID" value="OAT75532.1"/>
    <property type="molecule type" value="Genomic_DNA"/>
</dbReference>
<dbReference type="RefSeq" id="WP_064600532.1">
    <property type="nucleotide sequence ID" value="NZ_CP134782.1"/>
</dbReference>
<keyword evidence="3" id="KW-1185">Reference proteome</keyword>
<organism evidence="2 3">
    <name type="scientific">Mangrovibacter phragmitis</name>
    <dbReference type="NCBI Taxonomy" id="1691903"/>
    <lineage>
        <taxon>Bacteria</taxon>
        <taxon>Pseudomonadati</taxon>
        <taxon>Pseudomonadota</taxon>
        <taxon>Gammaproteobacteria</taxon>
        <taxon>Enterobacterales</taxon>
        <taxon>Enterobacteriaceae</taxon>
        <taxon>Mangrovibacter</taxon>
    </lineage>
</organism>
<comment type="caution">
    <text evidence="2">The sequence shown here is derived from an EMBL/GenBank/DDBJ whole genome shotgun (WGS) entry which is preliminary data.</text>
</comment>